<dbReference type="RefSeq" id="WP_342759455.1">
    <property type="nucleotide sequence ID" value="NZ_CP146256.1"/>
</dbReference>
<proteinExistence type="predicted"/>
<gene>
    <name evidence="1" type="ORF">V6984_09030</name>
</gene>
<protein>
    <submittedName>
        <fullName evidence="1">Uncharacterized protein</fullName>
    </submittedName>
</protein>
<organism evidence="1 2">
    <name type="scientific">Kineothrix sedimenti</name>
    <dbReference type="NCBI Taxonomy" id="3123317"/>
    <lineage>
        <taxon>Bacteria</taxon>
        <taxon>Bacillati</taxon>
        <taxon>Bacillota</taxon>
        <taxon>Clostridia</taxon>
        <taxon>Lachnospirales</taxon>
        <taxon>Lachnospiraceae</taxon>
        <taxon>Kineothrix</taxon>
    </lineage>
</organism>
<sequence length="85" mass="9827">MDVKYAIARTHYRNANSFDFISELAHNYGGEEDIIGYSPLQEALHYNSRAEAINILDSQPEWVKNRNIIISFKESVIIGYYLISE</sequence>
<accession>A0ABZ3F006</accession>
<dbReference type="EMBL" id="CP146256">
    <property type="protein sequence ID" value="XAH75879.1"/>
    <property type="molecule type" value="Genomic_DNA"/>
</dbReference>
<dbReference type="Proteomes" id="UP001451571">
    <property type="component" value="Chromosome"/>
</dbReference>
<evidence type="ECO:0000313" key="1">
    <source>
        <dbReference type="EMBL" id="XAH75879.1"/>
    </source>
</evidence>
<name>A0ABZ3F006_9FIRM</name>
<keyword evidence="2" id="KW-1185">Reference proteome</keyword>
<reference evidence="1 2" key="1">
    <citation type="submission" date="2024-02" db="EMBL/GenBank/DDBJ databases">
        <title>Bacterial strain from lacustrine sediment.</title>
        <authorList>
            <person name="Petit C."/>
            <person name="Fadhlaoui K."/>
        </authorList>
    </citation>
    <scope>NUCLEOTIDE SEQUENCE [LARGE SCALE GENOMIC DNA]</scope>
    <source>
        <strain evidence="1 2">IPX-CK</strain>
    </source>
</reference>
<evidence type="ECO:0000313" key="2">
    <source>
        <dbReference type="Proteomes" id="UP001451571"/>
    </source>
</evidence>